<dbReference type="HOGENOM" id="CLU_1172294_0_0_1"/>
<evidence type="ECO:0000313" key="2">
    <source>
        <dbReference type="EnsemblPlants" id="OPUNC11G10770.1"/>
    </source>
</evidence>
<dbReference type="Gramene" id="OPUNC11G10770.1">
    <property type="protein sequence ID" value="OPUNC11G10770.1"/>
    <property type="gene ID" value="OPUNC11G10770"/>
</dbReference>
<dbReference type="AlphaFoldDB" id="A0A0E0MF89"/>
<sequence length="237" mass="26308">MVTDYGELPEANRQVFETHLEDLRQKMASCYRKMRQGVIKQQEFLLPVYTTSKKTFSSTFEKTLEARINELENRLNSRLLGSASTSYNSEHLYGVSPAYNLPSVPIQQNWSMISIYNPLNAIDPKIIPAAQYAGQTDATLPVRPDMVAGPTGGTMPIGLQSVSLLGSVPASAVPSNPMTSTRPKPKSLSDEIAEAYKNAFKNAFGVNTRIKKDSVQESKQKKPRSHKRLSLILPMTM</sequence>
<evidence type="ECO:0000313" key="3">
    <source>
        <dbReference type="Proteomes" id="UP000026962"/>
    </source>
</evidence>
<name>A0A0E0MF89_ORYPU</name>
<proteinExistence type="predicted"/>
<protein>
    <submittedName>
        <fullName evidence="2">Uncharacterized protein</fullName>
    </submittedName>
</protein>
<feature type="region of interest" description="Disordered" evidence="1">
    <location>
        <begin position="212"/>
        <end position="237"/>
    </location>
</feature>
<reference evidence="2" key="1">
    <citation type="submission" date="2015-04" db="UniProtKB">
        <authorList>
            <consortium name="EnsemblPlants"/>
        </authorList>
    </citation>
    <scope>IDENTIFICATION</scope>
</reference>
<keyword evidence="3" id="KW-1185">Reference proteome</keyword>
<reference evidence="2" key="2">
    <citation type="submission" date="2018-05" db="EMBL/GenBank/DDBJ databases">
        <title>OpunRS2 (Oryza punctata Reference Sequence Version 2).</title>
        <authorList>
            <person name="Zhang J."/>
            <person name="Kudrna D."/>
            <person name="Lee S."/>
            <person name="Talag J."/>
            <person name="Welchert J."/>
            <person name="Wing R.A."/>
        </authorList>
    </citation>
    <scope>NUCLEOTIDE SEQUENCE [LARGE SCALE GENOMIC DNA]</scope>
</reference>
<dbReference type="EnsemblPlants" id="OPUNC11G10770.1">
    <property type="protein sequence ID" value="OPUNC11G10770.1"/>
    <property type="gene ID" value="OPUNC11G10770"/>
</dbReference>
<evidence type="ECO:0000256" key="1">
    <source>
        <dbReference type="SAM" id="MobiDB-lite"/>
    </source>
</evidence>
<organism evidence="2">
    <name type="scientific">Oryza punctata</name>
    <name type="common">Red rice</name>
    <dbReference type="NCBI Taxonomy" id="4537"/>
    <lineage>
        <taxon>Eukaryota</taxon>
        <taxon>Viridiplantae</taxon>
        <taxon>Streptophyta</taxon>
        <taxon>Embryophyta</taxon>
        <taxon>Tracheophyta</taxon>
        <taxon>Spermatophyta</taxon>
        <taxon>Magnoliopsida</taxon>
        <taxon>Liliopsida</taxon>
        <taxon>Poales</taxon>
        <taxon>Poaceae</taxon>
        <taxon>BOP clade</taxon>
        <taxon>Oryzoideae</taxon>
        <taxon>Oryzeae</taxon>
        <taxon>Oryzinae</taxon>
        <taxon>Oryza</taxon>
    </lineage>
</organism>
<dbReference type="Proteomes" id="UP000026962">
    <property type="component" value="Chromosome 11"/>
</dbReference>
<accession>A0A0E0MF89</accession>